<evidence type="ECO:0000313" key="2">
    <source>
        <dbReference type="Proteomes" id="UP000182057"/>
    </source>
</evidence>
<dbReference type="Proteomes" id="UP000182057">
    <property type="component" value="Unassembled WGS sequence"/>
</dbReference>
<dbReference type="InterPro" id="IPR029044">
    <property type="entry name" value="Nucleotide-diphossugar_trans"/>
</dbReference>
<dbReference type="EMBL" id="FMMM01000012">
    <property type="protein sequence ID" value="SCQ17703.1"/>
    <property type="molecule type" value="Genomic_DNA"/>
</dbReference>
<dbReference type="AlphaFoldDB" id="A0A1D3UBP6"/>
<dbReference type="RefSeq" id="WP_314952211.1">
    <property type="nucleotide sequence ID" value="NZ_CAUPTG010000039.1"/>
</dbReference>
<reference evidence="1 2" key="1">
    <citation type="submission" date="2016-09" db="EMBL/GenBank/DDBJ databases">
        <authorList>
            <person name="Capua I."/>
            <person name="De Benedictis P."/>
            <person name="Joannis T."/>
            <person name="Lombin L.H."/>
            <person name="Cattoli G."/>
        </authorList>
    </citation>
    <scope>NUCLEOTIDE SEQUENCE [LARGE SCALE GENOMIC DNA]</scope>
    <source>
        <strain evidence="1 2">UB20</strain>
    </source>
</reference>
<protein>
    <submittedName>
        <fullName evidence="1">Uncharacterized protein</fullName>
    </submittedName>
</protein>
<sequence length="229" mass="26623">MELLHESEMNNIPILIPVKGISRRCPGKNRKLLPYTADYLLRQNLIKNAVVISDDQELGDFASRLGFKTNVEIRKEGQDELSSCRNFIKNSDYEAFILLPVTQPFREIDLIRKCCSLYAQVKNEIDFVTSFVEISDRKRFYLEFTESVPAFRNKDMKRKGALCETIPMIDGAIYLIKSAFICEVAMSTDPNKAFWTGRFRCIKNNVPFMDIDTPDDMAKFQFLKEYFTY</sequence>
<organism evidence="1 2">
    <name type="scientific">Tannerella forsythia</name>
    <name type="common">Bacteroides forsythus</name>
    <dbReference type="NCBI Taxonomy" id="28112"/>
    <lineage>
        <taxon>Bacteria</taxon>
        <taxon>Pseudomonadati</taxon>
        <taxon>Bacteroidota</taxon>
        <taxon>Bacteroidia</taxon>
        <taxon>Bacteroidales</taxon>
        <taxon>Tannerellaceae</taxon>
        <taxon>Tannerella</taxon>
    </lineage>
</organism>
<dbReference type="SUPFAM" id="SSF53448">
    <property type="entry name" value="Nucleotide-diphospho-sugar transferases"/>
    <property type="match status" value="1"/>
</dbReference>
<evidence type="ECO:0000313" key="1">
    <source>
        <dbReference type="EMBL" id="SCQ17703.1"/>
    </source>
</evidence>
<dbReference type="Gene3D" id="3.90.550.10">
    <property type="entry name" value="Spore Coat Polysaccharide Biosynthesis Protein SpsA, Chain A"/>
    <property type="match status" value="1"/>
</dbReference>
<name>A0A1D3UBP6_TANFO</name>
<accession>A0A1D3UBP6</accession>
<proteinExistence type="predicted"/>
<gene>
    <name evidence="1" type="ORF">TFUB20_00093</name>
</gene>